<dbReference type="SUPFAM" id="SSF46955">
    <property type="entry name" value="Putative DNA-binding domain"/>
    <property type="match status" value="1"/>
</dbReference>
<keyword evidence="2" id="KW-0805">Transcription regulation</keyword>
<dbReference type="Pfam" id="PF06445">
    <property type="entry name" value="GyrI-like"/>
    <property type="match status" value="1"/>
</dbReference>
<dbReference type="GO" id="GO:0003700">
    <property type="term" value="F:DNA-binding transcription factor activity"/>
    <property type="evidence" value="ECO:0007669"/>
    <property type="project" value="InterPro"/>
</dbReference>
<dbReference type="Pfam" id="PF13411">
    <property type="entry name" value="MerR_1"/>
    <property type="match status" value="1"/>
</dbReference>
<evidence type="ECO:0000256" key="4">
    <source>
        <dbReference type="ARBA" id="ARBA00023163"/>
    </source>
</evidence>
<protein>
    <submittedName>
        <fullName evidence="6">MerR family transcriptional regulator</fullName>
    </submittedName>
</protein>
<dbReference type="Gene3D" id="3.20.80.10">
    <property type="entry name" value="Regulatory factor, effector binding domain"/>
    <property type="match status" value="1"/>
</dbReference>
<dbReference type="InterPro" id="IPR029442">
    <property type="entry name" value="GyrI-like"/>
</dbReference>
<dbReference type="Gene3D" id="1.10.1660.10">
    <property type="match status" value="1"/>
</dbReference>
<dbReference type="InterPro" id="IPR010499">
    <property type="entry name" value="AraC_E-bd"/>
</dbReference>
<keyword evidence="7" id="KW-1185">Reference proteome</keyword>
<evidence type="ECO:0000313" key="6">
    <source>
        <dbReference type="EMBL" id="MDI9240909.1"/>
    </source>
</evidence>
<evidence type="ECO:0000259" key="5">
    <source>
        <dbReference type="PROSITE" id="PS50937"/>
    </source>
</evidence>
<dbReference type="InterPro" id="IPR009061">
    <property type="entry name" value="DNA-bd_dom_put_sf"/>
</dbReference>
<evidence type="ECO:0000256" key="1">
    <source>
        <dbReference type="ARBA" id="ARBA00022491"/>
    </source>
</evidence>
<proteinExistence type="predicted"/>
<evidence type="ECO:0000256" key="3">
    <source>
        <dbReference type="ARBA" id="ARBA00023125"/>
    </source>
</evidence>
<evidence type="ECO:0000256" key="2">
    <source>
        <dbReference type="ARBA" id="ARBA00023015"/>
    </source>
</evidence>
<evidence type="ECO:0000313" key="7">
    <source>
        <dbReference type="Proteomes" id="UP001300383"/>
    </source>
</evidence>
<comment type="caution">
    <text evidence="6">The sequence shown here is derived from an EMBL/GenBank/DDBJ whole genome shotgun (WGS) entry which is preliminary data.</text>
</comment>
<organism evidence="6 7">
    <name type="scientific">Fusibacillus kribbianus</name>
    <dbReference type="NCBI Taxonomy" id="3044208"/>
    <lineage>
        <taxon>Bacteria</taxon>
        <taxon>Bacillati</taxon>
        <taxon>Bacillota</taxon>
        <taxon>Clostridia</taxon>
        <taxon>Lachnospirales</taxon>
        <taxon>Lachnospiraceae</taxon>
        <taxon>Fusibacillus</taxon>
    </lineage>
</organism>
<dbReference type="InterPro" id="IPR011256">
    <property type="entry name" value="Reg_factor_effector_dom_sf"/>
</dbReference>
<dbReference type="InterPro" id="IPR000551">
    <property type="entry name" value="MerR-type_HTH_dom"/>
</dbReference>
<dbReference type="RefSeq" id="WP_283229424.1">
    <property type="nucleotide sequence ID" value="NZ_JASGBQ010000001.1"/>
</dbReference>
<keyword evidence="4" id="KW-0804">Transcription</keyword>
<keyword evidence="1" id="KW-0678">Repressor</keyword>
<gene>
    <name evidence="6" type="ORF">QJ036_00260</name>
</gene>
<dbReference type="PANTHER" id="PTHR30204">
    <property type="entry name" value="REDOX-CYCLING DRUG-SENSING TRANSCRIPTIONAL ACTIVATOR SOXR"/>
    <property type="match status" value="1"/>
</dbReference>
<dbReference type="PANTHER" id="PTHR30204:SF69">
    <property type="entry name" value="MERR-FAMILY TRANSCRIPTIONAL REGULATOR"/>
    <property type="match status" value="1"/>
</dbReference>
<dbReference type="SMART" id="SM00871">
    <property type="entry name" value="AraC_E_bind"/>
    <property type="match status" value="1"/>
</dbReference>
<dbReference type="PROSITE" id="PS50937">
    <property type="entry name" value="HTH_MERR_2"/>
    <property type="match status" value="1"/>
</dbReference>
<sequence>MKEKHEPCRIRTENHLYRIGMFAQMNHITVKTLRFYEEQGLLSPVYVEEENGYRYYTLDQMAGIHQITALKQAGFTLDEIKQIHSGEAKETLLQKKKSRLLSRIAELTRQIAVIDSYLLDESASLHAPVLVKTLPACIIVSSRKTIDSYDALFDLMPEMGAEMERLGCECALPEYCFTQYLDPGFKETELNVEICEAVTELKEDTENLRFYAVEEVTAACIFHKGSYAEFPRSYAVLLQFIEDHGYEIAGNIRESYIDGVWNKDSEEEWLSEIQIPVREKNH</sequence>
<dbReference type="EMBL" id="JASGBQ010000001">
    <property type="protein sequence ID" value="MDI9240909.1"/>
    <property type="molecule type" value="Genomic_DNA"/>
</dbReference>
<dbReference type="Proteomes" id="UP001300383">
    <property type="component" value="Unassembled WGS sequence"/>
</dbReference>
<dbReference type="InterPro" id="IPR047057">
    <property type="entry name" value="MerR_fam"/>
</dbReference>
<dbReference type="SUPFAM" id="SSF55136">
    <property type="entry name" value="Probable bacterial effector-binding domain"/>
    <property type="match status" value="1"/>
</dbReference>
<name>A0AAP4EVY4_9FIRM</name>
<accession>A0AAP4EVY4</accession>
<feature type="domain" description="HTH merR-type" evidence="5">
    <location>
        <begin position="16"/>
        <end position="86"/>
    </location>
</feature>
<dbReference type="SMART" id="SM00422">
    <property type="entry name" value="HTH_MERR"/>
    <property type="match status" value="1"/>
</dbReference>
<dbReference type="AlphaFoldDB" id="A0AAP4EVY4"/>
<keyword evidence="3" id="KW-0238">DNA-binding</keyword>
<reference evidence="6 7" key="1">
    <citation type="submission" date="2023-05" db="EMBL/GenBank/DDBJ databases">
        <title>[ruminococcus] sp. nov., isolated from a pig farm feces dump.</title>
        <authorList>
            <person name="Chang Y.-H."/>
        </authorList>
    </citation>
    <scope>NUCLEOTIDE SEQUENCE [LARGE SCALE GENOMIC DNA]</scope>
    <source>
        <strain evidence="6 7">YH-rum2234</strain>
    </source>
</reference>
<dbReference type="GO" id="GO:0003677">
    <property type="term" value="F:DNA binding"/>
    <property type="evidence" value="ECO:0007669"/>
    <property type="project" value="UniProtKB-KW"/>
</dbReference>